<keyword evidence="7" id="KW-0521">NADP</keyword>
<dbReference type="OrthoDB" id="9764501at2"/>
<keyword evidence="6 12" id="KW-0819">tRNA processing</keyword>
<dbReference type="Gene3D" id="3.20.20.70">
    <property type="entry name" value="Aldolase class I"/>
    <property type="match status" value="1"/>
</dbReference>
<comment type="catalytic activity">
    <reaction evidence="10">
        <text>a 5,6-dihydrouridine in tRNA + NADP(+) = a uridine in tRNA + NADPH + H(+)</text>
        <dbReference type="Rhea" id="RHEA:23624"/>
        <dbReference type="Rhea" id="RHEA-COMP:13339"/>
        <dbReference type="Rhea" id="RHEA-COMP:13887"/>
        <dbReference type="ChEBI" id="CHEBI:15378"/>
        <dbReference type="ChEBI" id="CHEBI:57783"/>
        <dbReference type="ChEBI" id="CHEBI:58349"/>
        <dbReference type="ChEBI" id="CHEBI:65315"/>
        <dbReference type="ChEBI" id="CHEBI:74443"/>
    </reaction>
</comment>
<evidence type="ECO:0000256" key="11">
    <source>
        <dbReference type="ARBA" id="ARBA00048802"/>
    </source>
</evidence>
<comment type="catalytic activity">
    <reaction evidence="11">
        <text>a 5,6-dihydrouridine in tRNA + NAD(+) = a uridine in tRNA + NADH + H(+)</text>
        <dbReference type="Rhea" id="RHEA:54452"/>
        <dbReference type="Rhea" id="RHEA-COMP:13339"/>
        <dbReference type="Rhea" id="RHEA-COMP:13887"/>
        <dbReference type="ChEBI" id="CHEBI:15378"/>
        <dbReference type="ChEBI" id="CHEBI:57540"/>
        <dbReference type="ChEBI" id="CHEBI:57945"/>
        <dbReference type="ChEBI" id="CHEBI:65315"/>
        <dbReference type="ChEBI" id="CHEBI:74443"/>
    </reaction>
</comment>
<dbReference type="NCBIfam" id="TIGR00737">
    <property type="entry name" value="nifR3_yhdG"/>
    <property type="match status" value="1"/>
</dbReference>
<dbReference type="EC" id="1.3.1.-" evidence="12"/>
<dbReference type="GO" id="GO:0000049">
    <property type="term" value="F:tRNA binding"/>
    <property type="evidence" value="ECO:0007669"/>
    <property type="project" value="UniProtKB-KW"/>
</dbReference>
<evidence type="ECO:0000259" key="15">
    <source>
        <dbReference type="Pfam" id="PF01207"/>
    </source>
</evidence>
<keyword evidence="14" id="KW-0547">Nucleotide-binding</keyword>
<dbReference type="PIRSF" id="PIRSF006621">
    <property type="entry name" value="Dus"/>
    <property type="match status" value="1"/>
</dbReference>
<gene>
    <name evidence="16" type="ORF">EDD63_14315</name>
</gene>
<reference evidence="16 17" key="1">
    <citation type="submission" date="2019-03" db="EMBL/GenBank/DDBJ databases">
        <title>Genomic Encyclopedia of Type Strains, Phase IV (KMG-IV): sequencing the most valuable type-strain genomes for metagenomic binning, comparative biology and taxonomic classification.</title>
        <authorList>
            <person name="Goeker M."/>
        </authorList>
    </citation>
    <scope>NUCLEOTIDE SEQUENCE [LARGE SCALE GENOMIC DNA]</scope>
    <source>
        <strain evidence="16 17">DSM 28867</strain>
    </source>
</reference>
<evidence type="ECO:0000256" key="14">
    <source>
        <dbReference type="PIRSR" id="PIRSR006621-2"/>
    </source>
</evidence>
<keyword evidence="17" id="KW-1185">Reference proteome</keyword>
<feature type="active site" description="Proton donor" evidence="13">
    <location>
        <position position="102"/>
    </location>
</feature>
<evidence type="ECO:0000256" key="12">
    <source>
        <dbReference type="PIRNR" id="PIRNR006621"/>
    </source>
</evidence>
<evidence type="ECO:0000313" key="17">
    <source>
        <dbReference type="Proteomes" id="UP000294743"/>
    </source>
</evidence>
<evidence type="ECO:0000256" key="2">
    <source>
        <dbReference type="ARBA" id="ARBA00002790"/>
    </source>
</evidence>
<dbReference type="Proteomes" id="UP000294743">
    <property type="component" value="Unassembled WGS sequence"/>
</dbReference>
<name>A0A4R7Z944_9FIRM</name>
<dbReference type="CDD" id="cd02801">
    <property type="entry name" value="DUS_like_FMN"/>
    <property type="match status" value="1"/>
</dbReference>
<dbReference type="GO" id="GO:0017150">
    <property type="term" value="F:tRNA dihydrouridine synthase activity"/>
    <property type="evidence" value="ECO:0007669"/>
    <property type="project" value="InterPro"/>
</dbReference>
<keyword evidence="4 12" id="KW-0285">Flavoprotein</keyword>
<keyword evidence="9 12" id="KW-0560">Oxidoreductase</keyword>
<dbReference type="SUPFAM" id="SSF51395">
    <property type="entry name" value="FMN-linked oxidoreductases"/>
    <property type="match status" value="1"/>
</dbReference>
<evidence type="ECO:0000256" key="10">
    <source>
        <dbReference type="ARBA" id="ARBA00048205"/>
    </source>
</evidence>
<keyword evidence="3" id="KW-0820">tRNA-binding</keyword>
<sequence length="331" mass="37103">MWYIRDLPIENEIVIAPMAGISNAAFRSLYKEFGAGFIVSELISDKAIFYKNEKTMGMLDVHENEHPMALQLFGHDIDTMVHAAKVMDQDTACDVIDINMGCPVNKVVKSFAGSALMKDPEHAYKLVKAIVAAVKKPVTVKFRAGWDAHSINAVEFAKLMEKAGASAICIHGRTRAQMYEGKADWSIIKQVKDAVSIPVMGNGDVKSVADFKAMMEETGCDAVAIGRGVLGNPWLIRQCNHYLKTGEILEDVSYQEKFALAFQHARNLCELKGERVGMKEMRGHATWYIKGLPKSHVTKDRLSKVETFAEFEDILHEYEIILQEYEDTKPR</sequence>
<evidence type="ECO:0000256" key="6">
    <source>
        <dbReference type="ARBA" id="ARBA00022694"/>
    </source>
</evidence>
<evidence type="ECO:0000256" key="1">
    <source>
        <dbReference type="ARBA" id="ARBA00001917"/>
    </source>
</evidence>
<feature type="binding site" evidence="14">
    <location>
        <position position="171"/>
    </location>
    <ligand>
        <name>FMN</name>
        <dbReference type="ChEBI" id="CHEBI:58210"/>
    </ligand>
</feature>
<evidence type="ECO:0000256" key="3">
    <source>
        <dbReference type="ARBA" id="ARBA00022555"/>
    </source>
</evidence>
<dbReference type="PANTHER" id="PTHR45846:SF1">
    <property type="entry name" value="TRNA-DIHYDROURIDINE(47) SYNTHASE [NAD(P)(+)]-LIKE"/>
    <property type="match status" value="1"/>
</dbReference>
<evidence type="ECO:0000256" key="7">
    <source>
        <dbReference type="ARBA" id="ARBA00022857"/>
    </source>
</evidence>
<dbReference type="Gene3D" id="1.10.1200.80">
    <property type="entry name" value="Putative flavin oxidoreducatase, domain 2"/>
    <property type="match status" value="1"/>
</dbReference>
<evidence type="ECO:0000256" key="5">
    <source>
        <dbReference type="ARBA" id="ARBA00022643"/>
    </source>
</evidence>
<comment type="function">
    <text evidence="2 12">Catalyzes the synthesis of 5,6-dihydrouridine (D), a modified base found in the D-loop of most tRNAs, via the reduction of the C5-C6 double bond in target uridines.</text>
</comment>
<evidence type="ECO:0000313" key="16">
    <source>
        <dbReference type="EMBL" id="TDW13222.1"/>
    </source>
</evidence>
<dbReference type="InterPro" id="IPR035587">
    <property type="entry name" value="DUS-like_FMN-bd"/>
</dbReference>
<accession>A0A4R7Z944</accession>
<proteinExistence type="inferred from homology"/>
<keyword evidence="8" id="KW-0694">RNA-binding</keyword>
<dbReference type="InterPro" id="IPR018517">
    <property type="entry name" value="tRNA_hU_synthase_CS"/>
</dbReference>
<comment type="caution">
    <text evidence="16">The sequence shown here is derived from an EMBL/GenBank/DDBJ whole genome shotgun (WGS) entry which is preliminary data.</text>
</comment>
<feature type="binding site" evidence="14">
    <location>
        <begin position="226"/>
        <end position="227"/>
    </location>
    <ligand>
        <name>FMN</name>
        <dbReference type="ChEBI" id="CHEBI:58210"/>
    </ligand>
</feature>
<dbReference type="AlphaFoldDB" id="A0A4R7Z944"/>
<evidence type="ECO:0000256" key="9">
    <source>
        <dbReference type="ARBA" id="ARBA00023002"/>
    </source>
</evidence>
<dbReference type="PANTHER" id="PTHR45846">
    <property type="entry name" value="TRNA-DIHYDROURIDINE(47) SYNTHASE [NAD(P)(+)]-LIKE"/>
    <property type="match status" value="1"/>
</dbReference>
<dbReference type="EMBL" id="SODD01000043">
    <property type="protein sequence ID" value="TDW13222.1"/>
    <property type="molecule type" value="Genomic_DNA"/>
</dbReference>
<dbReference type="Pfam" id="PF01207">
    <property type="entry name" value="Dus"/>
    <property type="match status" value="1"/>
</dbReference>
<protein>
    <recommendedName>
        <fullName evidence="12">tRNA-dihydrouridine synthase</fullName>
        <ecNumber evidence="12">1.3.1.-</ecNumber>
    </recommendedName>
</protein>
<feature type="domain" description="DUS-like FMN-binding" evidence="15">
    <location>
        <begin position="15"/>
        <end position="316"/>
    </location>
</feature>
<dbReference type="PROSITE" id="PS01136">
    <property type="entry name" value="UPF0034"/>
    <property type="match status" value="1"/>
</dbReference>
<evidence type="ECO:0000256" key="8">
    <source>
        <dbReference type="ARBA" id="ARBA00022884"/>
    </source>
</evidence>
<dbReference type="InterPro" id="IPR001269">
    <property type="entry name" value="DUS_fam"/>
</dbReference>
<dbReference type="RefSeq" id="WP_134170889.1">
    <property type="nucleotide sequence ID" value="NZ_SODD01000043.1"/>
</dbReference>
<dbReference type="InterPro" id="IPR004652">
    <property type="entry name" value="DusB-like"/>
</dbReference>
<evidence type="ECO:0000256" key="4">
    <source>
        <dbReference type="ARBA" id="ARBA00022630"/>
    </source>
</evidence>
<keyword evidence="5 12" id="KW-0288">FMN</keyword>
<comment type="similarity">
    <text evidence="12">Belongs to the dus family.</text>
</comment>
<feature type="binding site" evidence="14">
    <location>
        <begin position="17"/>
        <end position="19"/>
    </location>
    <ligand>
        <name>FMN</name>
        <dbReference type="ChEBI" id="CHEBI:58210"/>
    </ligand>
</feature>
<evidence type="ECO:0000256" key="13">
    <source>
        <dbReference type="PIRSR" id="PIRSR006621-1"/>
    </source>
</evidence>
<feature type="binding site" evidence="14">
    <location>
        <position position="141"/>
    </location>
    <ligand>
        <name>FMN</name>
        <dbReference type="ChEBI" id="CHEBI:58210"/>
    </ligand>
</feature>
<dbReference type="InterPro" id="IPR024036">
    <property type="entry name" value="tRNA-dHydroUridine_Synthase_C"/>
</dbReference>
<organism evidence="16 17">
    <name type="scientific">Breznakia blatticola</name>
    <dbReference type="NCBI Taxonomy" id="1754012"/>
    <lineage>
        <taxon>Bacteria</taxon>
        <taxon>Bacillati</taxon>
        <taxon>Bacillota</taxon>
        <taxon>Erysipelotrichia</taxon>
        <taxon>Erysipelotrichales</taxon>
        <taxon>Erysipelotrichaceae</taxon>
        <taxon>Breznakia</taxon>
    </lineage>
</organism>
<feature type="binding site" evidence="14">
    <location>
        <position position="71"/>
    </location>
    <ligand>
        <name>FMN</name>
        <dbReference type="ChEBI" id="CHEBI:58210"/>
    </ligand>
</feature>
<dbReference type="GO" id="GO:0050660">
    <property type="term" value="F:flavin adenine dinucleotide binding"/>
    <property type="evidence" value="ECO:0007669"/>
    <property type="project" value="InterPro"/>
</dbReference>
<dbReference type="InterPro" id="IPR013785">
    <property type="entry name" value="Aldolase_TIM"/>
</dbReference>
<comment type="cofactor">
    <cofactor evidence="1 12 14">
        <name>FMN</name>
        <dbReference type="ChEBI" id="CHEBI:58210"/>
    </cofactor>
</comment>